<keyword evidence="6" id="KW-1185">Reference proteome</keyword>
<sequence>MLRWGQVIEAVEKYQALDRTFTILLGETDILDKTMAKKHRENIYKTALLMKLRIATIEDPSFEGPSYDEMDMVEDRFVAITSGVISFPIPVEEYEFDTDLEQLAHFESMTPLKKEIEIMSGASRLSVADGRAASSSASASPSSPDADLDVQQLSMAGSPSPTKGLTRYAESQTRTPLDEIDPGRIYTANAVLNGGRLKPAPAPKKNTSFYTLSLDKVGLKDVSSYGYIDPYLIVTVADARGCVICAQQTPVSQRQAGQHIYFEDTPVNLSIPIEHIKEGNCGIFFELMHWKSAKTKNSCRCWAMMEPDEIEEGPIALELYKKPADLMRKKFSLFSVKDLFLHVKGHIRTFED</sequence>
<gene>
    <name evidence="5" type="ORF">TeGR_g3591</name>
</gene>
<dbReference type="EMBL" id="BRYB01002496">
    <property type="protein sequence ID" value="GMI20557.1"/>
    <property type="molecule type" value="Genomic_DNA"/>
</dbReference>
<feature type="region of interest" description="Disordered" evidence="3">
    <location>
        <begin position="153"/>
        <end position="180"/>
    </location>
</feature>
<dbReference type="InterPro" id="IPR036818">
    <property type="entry name" value="AIDA_N_sf"/>
</dbReference>
<comment type="caution">
    <text evidence="5">The sequence shown here is derived from an EMBL/GenBank/DDBJ whole genome shotgun (WGS) entry which is preliminary data.</text>
</comment>
<dbReference type="Pfam" id="PF08910">
    <property type="entry name" value="Aida_N"/>
    <property type="match status" value="1"/>
</dbReference>
<evidence type="ECO:0000256" key="3">
    <source>
        <dbReference type="SAM" id="MobiDB-lite"/>
    </source>
</evidence>
<evidence type="ECO:0000313" key="5">
    <source>
        <dbReference type="EMBL" id="GMI20557.1"/>
    </source>
</evidence>
<comment type="similarity">
    <text evidence="1">Belongs to the AIDA family.</text>
</comment>
<dbReference type="PROSITE" id="PS51911">
    <property type="entry name" value="C2_AIDA"/>
    <property type="match status" value="1"/>
</dbReference>
<dbReference type="InterPro" id="IPR035892">
    <property type="entry name" value="C2_domain_sf"/>
</dbReference>
<dbReference type="PANTHER" id="PTHR28654">
    <property type="entry name" value="AXIN INTERACTOR, DORSALIZATION-ASSOCIATED PROTEIN"/>
    <property type="match status" value="1"/>
</dbReference>
<evidence type="ECO:0000256" key="2">
    <source>
        <dbReference type="ARBA" id="ARBA00022473"/>
    </source>
</evidence>
<protein>
    <recommendedName>
        <fullName evidence="4">C2 Aida-type domain-containing protein</fullName>
    </recommendedName>
</protein>
<evidence type="ECO:0000313" key="6">
    <source>
        <dbReference type="Proteomes" id="UP001165060"/>
    </source>
</evidence>
<proteinExistence type="inferred from homology"/>
<dbReference type="Pfam" id="PF14186">
    <property type="entry name" value="Aida_C2"/>
    <property type="match status" value="1"/>
</dbReference>
<dbReference type="InterPro" id="IPR025939">
    <property type="entry name" value="Aida_C"/>
</dbReference>
<feature type="domain" description="C2 Aida-type" evidence="4">
    <location>
        <begin position="200"/>
        <end position="348"/>
    </location>
</feature>
<dbReference type="Proteomes" id="UP001165060">
    <property type="component" value="Unassembled WGS sequence"/>
</dbReference>
<organism evidence="5 6">
    <name type="scientific">Tetraparma gracilis</name>
    <dbReference type="NCBI Taxonomy" id="2962635"/>
    <lineage>
        <taxon>Eukaryota</taxon>
        <taxon>Sar</taxon>
        <taxon>Stramenopiles</taxon>
        <taxon>Ochrophyta</taxon>
        <taxon>Bolidophyceae</taxon>
        <taxon>Parmales</taxon>
        <taxon>Triparmaceae</taxon>
        <taxon>Tetraparma</taxon>
    </lineage>
</organism>
<dbReference type="Gene3D" id="1.20.120.360">
    <property type="entry name" value="Axin interactor, dorsalization-associated protein, N-terminal domain"/>
    <property type="match status" value="1"/>
</dbReference>
<dbReference type="PANTHER" id="PTHR28654:SF1">
    <property type="entry name" value="AXIN INTERACTOR, DORSALIZATION-ASSOCIATED PROTEIN"/>
    <property type="match status" value="1"/>
</dbReference>
<dbReference type="InterPro" id="IPR023421">
    <property type="entry name" value="AIDA_N"/>
</dbReference>
<name>A0ABQ6M6L3_9STRA</name>
<keyword evidence="2" id="KW-0217">Developmental protein</keyword>
<accession>A0ABQ6M6L3</accession>
<feature type="compositionally biased region" description="Polar residues" evidence="3">
    <location>
        <begin position="153"/>
        <end position="175"/>
    </location>
</feature>
<evidence type="ECO:0000256" key="1">
    <source>
        <dbReference type="ARBA" id="ARBA00007205"/>
    </source>
</evidence>
<reference evidence="5 6" key="1">
    <citation type="journal article" date="2023" name="Commun. Biol.">
        <title>Genome analysis of Parmales, the sister group of diatoms, reveals the evolutionary specialization of diatoms from phago-mixotrophs to photoautotrophs.</title>
        <authorList>
            <person name="Ban H."/>
            <person name="Sato S."/>
            <person name="Yoshikawa S."/>
            <person name="Yamada K."/>
            <person name="Nakamura Y."/>
            <person name="Ichinomiya M."/>
            <person name="Sato N."/>
            <person name="Blanc-Mathieu R."/>
            <person name="Endo H."/>
            <person name="Kuwata A."/>
            <person name="Ogata H."/>
        </authorList>
    </citation>
    <scope>NUCLEOTIDE SEQUENCE [LARGE SCALE GENOMIC DNA]</scope>
</reference>
<evidence type="ECO:0000259" key="4">
    <source>
        <dbReference type="PROSITE" id="PS51911"/>
    </source>
</evidence>
<dbReference type="Gene3D" id="2.60.40.150">
    <property type="entry name" value="C2 domain"/>
    <property type="match status" value="1"/>
</dbReference>